<dbReference type="Proteomes" id="UP000034704">
    <property type="component" value="Unassembled WGS sequence"/>
</dbReference>
<comment type="similarity">
    <text evidence="1">Belongs to the glycosyltransferase 2 family.</text>
</comment>
<keyword evidence="4" id="KW-0812">Transmembrane</keyword>
<protein>
    <submittedName>
        <fullName evidence="6">Glycosyltransferase involved in cell wall biogenesis</fullName>
    </submittedName>
</protein>
<evidence type="ECO:0000256" key="3">
    <source>
        <dbReference type="ARBA" id="ARBA00022679"/>
    </source>
</evidence>
<dbReference type="Gene3D" id="3.90.550.10">
    <property type="entry name" value="Spore Coat Polysaccharide Biosynthesis Protein SpsA, Chain A"/>
    <property type="match status" value="1"/>
</dbReference>
<dbReference type="STRING" id="1618756.UV12_C0005G0043"/>
<accession>A0A0G1CDQ3</accession>
<feature type="transmembrane region" description="Helical" evidence="4">
    <location>
        <begin position="383"/>
        <end position="403"/>
    </location>
</feature>
<evidence type="ECO:0000313" key="6">
    <source>
        <dbReference type="EMBL" id="KKS47768.1"/>
    </source>
</evidence>
<feature type="transmembrane region" description="Helical" evidence="4">
    <location>
        <begin position="415"/>
        <end position="436"/>
    </location>
</feature>
<dbReference type="EMBL" id="LCDG01000005">
    <property type="protein sequence ID" value="KKS47768.1"/>
    <property type="molecule type" value="Genomic_DNA"/>
</dbReference>
<dbReference type="PANTHER" id="PTHR43630">
    <property type="entry name" value="POLY-BETA-1,6-N-ACETYL-D-GLUCOSAMINE SYNTHASE"/>
    <property type="match status" value="1"/>
</dbReference>
<dbReference type="InterPro" id="IPR001173">
    <property type="entry name" value="Glyco_trans_2-like"/>
</dbReference>
<feature type="transmembrane region" description="Helical" evidence="4">
    <location>
        <begin position="324"/>
        <end position="349"/>
    </location>
</feature>
<gene>
    <name evidence="6" type="ORF">UV12_C0005G0043</name>
</gene>
<feature type="domain" description="Glycosyltransferase 2-like" evidence="5">
    <location>
        <begin position="85"/>
        <end position="252"/>
    </location>
</feature>
<keyword evidence="2" id="KW-0328">Glycosyltransferase</keyword>
<dbReference type="CDD" id="cd06423">
    <property type="entry name" value="CESA_like"/>
    <property type="match status" value="1"/>
</dbReference>
<evidence type="ECO:0000256" key="4">
    <source>
        <dbReference type="SAM" id="Phobius"/>
    </source>
</evidence>
<evidence type="ECO:0000259" key="5">
    <source>
        <dbReference type="Pfam" id="PF00535"/>
    </source>
</evidence>
<proteinExistence type="inferred from homology"/>
<dbReference type="SUPFAM" id="SSF53448">
    <property type="entry name" value="Nucleotide-diphospho-sugar transferases"/>
    <property type="match status" value="1"/>
</dbReference>
<evidence type="ECO:0000313" key="7">
    <source>
        <dbReference type="Proteomes" id="UP000034704"/>
    </source>
</evidence>
<name>A0A0G1CDQ3_9BACT</name>
<dbReference type="Pfam" id="PF00535">
    <property type="entry name" value="Glycos_transf_2"/>
    <property type="match status" value="1"/>
</dbReference>
<reference evidence="6 7" key="1">
    <citation type="journal article" date="2015" name="Nature">
        <title>rRNA introns, odd ribosomes, and small enigmatic genomes across a large radiation of phyla.</title>
        <authorList>
            <person name="Brown C.T."/>
            <person name="Hug L.A."/>
            <person name="Thomas B.C."/>
            <person name="Sharon I."/>
            <person name="Castelle C.J."/>
            <person name="Singh A."/>
            <person name="Wilkins M.J."/>
            <person name="Williams K.H."/>
            <person name="Banfield J.F."/>
        </authorList>
    </citation>
    <scope>NUCLEOTIDE SEQUENCE [LARGE SCALE GENOMIC DNA]</scope>
</reference>
<keyword evidence="4" id="KW-0472">Membrane</keyword>
<sequence length="447" mass="51511">MIANVHLQAIAILPNIRYNVCEKTVRTSGLFSIMIESFFNTILYIFLFFSLYLEVFFMITFFEERENMKAGKPAQKKLSYYPSTTIIVPCWNEEKTVSGTVESLLAINYPKNKLNVIIIDDGSTDNTWHVIQKFKNNPQISLIKKENGGKHTAVNLGIQESTSEIIGCLDADSFVEKNALLEIAEAFNEDQDMMAATPMLIVHEPKTILQKMQKTEYHAGAFLKRILSPLDAIYVTPGPFSIFRRTVFEKIGLYKHAHNTEDMEFALRMQTHHMRIRNIHTAHVHTTTPDTLYKLYRQRLRWAYGIMKNTLDYRFILFRREYGILGMIALPLSFFGVFVFLYNFGFILFHTIRSSFSKIIEISIKGTSALVPNFDSFYINTDFIVLLAYVLFGIGLVIIWNGVKLAEGRFSPSMSILYFIVLYGFIAPLWFTRAVFNVALSKGTKWR</sequence>
<comment type="caution">
    <text evidence="6">The sequence shown here is derived from an EMBL/GenBank/DDBJ whole genome shotgun (WGS) entry which is preliminary data.</text>
</comment>
<dbReference type="InterPro" id="IPR029044">
    <property type="entry name" value="Nucleotide-diphossugar_trans"/>
</dbReference>
<dbReference type="PANTHER" id="PTHR43630:SF1">
    <property type="entry name" value="POLY-BETA-1,6-N-ACETYL-D-GLUCOSAMINE SYNTHASE"/>
    <property type="match status" value="1"/>
</dbReference>
<dbReference type="GO" id="GO:0016757">
    <property type="term" value="F:glycosyltransferase activity"/>
    <property type="evidence" value="ECO:0007669"/>
    <property type="project" value="UniProtKB-KW"/>
</dbReference>
<organism evidence="6 7">
    <name type="scientific">Candidatus Nomurabacteria bacterium GW2011_GWC2_42_20</name>
    <dbReference type="NCBI Taxonomy" id="1618756"/>
    <lineage>
        <taxon>Bacteria</taxon>
        <taxon>Candidatus Nomuraibacteriota</taxon>
    </lineage>
</organism>
<evidence type="ECO:0000256" key="1">
    <source>
        <dbReference type="ARBA" id="ARBA00006739"/>
    </source>
</evidence>
<keyword evidence="4" id="KW-1133">Transmembrane helix</keyword>
<dbReference type="AlphaFoldDB" id="A0A0G1CDQ3"/>
<evidence type="ECO:0000256" key="2">
    <source>
        <dbReference type="ARBA" id="ARBA00022676"/>
    </source>
</evidence>
<keyword evidence="3 6" id="KW-0808">Transferase</keyword>